<organism evidence="2 3">
    <name type="scientific">Frischella perrara</name>
    <dbReference type="NCBI Taxonomy" id="1267021"/>
    <lineage>
        <taxon>Bacteria</taxon>
        <taxon>Pseudomonadati</taxon>
        <taxon>Pseudomonadota</taxon>
        <taxon>Gammaproteobacteria</taxon>
        <taxon>Orbales</taxon>
        <taxon>Orbaceae</taxon>
        <taxon>Frischella</taxon>
    </lineage>
</organism>
<proteinExistence type="predicted"/>
<keyword evidence="3" id="KW-1185">Reference proteome</keyword>
<evidence type="ECO:0000256" key="1">
    <source>
        <dbReference type="SAM" id="Phobius"/>
    </source>
</evidence>
<dbReference type="OrthoDB" id="9785737at2"/>
<sequence>MRENKKKYHWKFKRVGGLDQVVLSCADDIAHLDELDPKLWVALSCPASGFDFDNKTLSLLDDDKDDRIRIPDVIGAIKWLKARLNRLDSIINGSKELPLSAINTKIDEGKKLLITAQAILANINQPDKKTISLDDLKQSTLFNSNNLYNGDGIIPPTPKLSDPLLQFIKDALNVMGGVKDASGLDGINNQIVQAFRESLQNWLNWHNSVSSATTPLGEDTAEAWQLLQDVKDKVNDYFLRAELASYAPQAQNSLNVDEKYIVPTDNGLLSDVSLAELPLSRVVADQPLMLDKGLNPIWRDKITRLAELIQPFLADKHQLTREDWLNIQKLLTPYSMAVESKPALVSVNVTIQPKITIDKLGSKRINEILGSDLFEQFEQLSEKDSKTPAAAADVADIEKLISFHNNLYRLLMNFVTFEDFFDLDTRRAAFQSGRLFIDGRCCLLCIPVNDISKHTTLANYSELFLLYCECSRKNPPVNGNQEKKTIVAAMTAGDSDFLLEGRNGVFIDNDGHDWDAKVVKIISKPISISQAIWDPYKRLGRFITDQINKWANSKDSAVLDTANKAVQTPDQKFDISKSMGIFAAIGLALGALGTALASIASSLFQLKWWQFPLVFLGIFLIISGPSVILAWIKLHQRTLGPLLEASGWAINGKVKINFFLGGQLTSKAELPPNSSRCYIDPMLKTKRKTKYWLAFFLALLISIVITGVWLWKSNYLSHIISPSLITTLTKPNQIDVTQPIPPSSTQ</sequence>
<evidence type="ECO:0000313" key="3">
    <source>
        <dbReference type="Proteomes" id="UP000030901"/>
    </source>
</evidence>
<keyword evidence="1" id="KW-0812">Transmembrane</keyword>
<name>A0A0A7S1R6_FRIPE</name>
<feature type="transmembrane region" description="Helical" evidence="1">
    <location>
        <begin position="691"/>
        <end position="711"/>
    </location>
</feature>
<evidence type="ECO:0000313" key="2">
    <source>
        <dbReference type="EMBL" id="AJA45490.1"/>
    </source>
</evidence>
<dbReference type="EMBL" id="CP009056">
    <property type="protein sequence ID" value="AJA45490.1"/>
    <property type="molecule type" value="Genomic_DNA"/>
</dbReference>
<feature type="transmembrane region" description="Helical" evidence="1">
    <location>
        <begin position="581"/>
        <end position="603"/>
    </location>
</feature>
<protein>
    <submittedName>
        <fullName evidence="2">Uncharacterized protein</fullName>
    </submittedName>
</protein>
<keyword evidence="1" id="KW-0472">Membrane</keyword>
<dbReference type="HOGENOM" id="CLU_367908_0_0_6"/>
<gene>
    <name evidence="2" type="ORF">FPB0191_01674</name>
</gene>
<feature type="transmembrane region" description="Helical" evidence="1">
    <location>
        <begin position="609"/>
        <end position="632"/>
    </location>
</feature>
<keyword evidence="1" id="KW-1133">Transmembrane helix</keyword>
<dbReference type="RefSeq" id="WP_052236883.1">
    <property type="nucleotide sequence ID" value="NZ_CP009056.1"/>
</dbReference>
<dbReference type="AlphaFoldDB" id="A0A0A7S1R6"/>
<reference evidence="2 3" key="1">
    <citation type="journal article" date="2014" name="Appl. Environ. Microbiol.">
        <title>Gut symbionts from distinct hosts exhibit genotoxic activity via divergent colibactin biosynthetic pathways.</title>
        <authorList>
            <person name="Engel P."/>
            <person name="Vizcaino M.I."/>
            <person name="Crawford J.M."/>
        </authorList>
    </citation>
    <scope>NUCLEOTIDE SEQUENCE [LARGE SCALE GENOMIC DNA]</scope>
    <source>
        <strain evidence="2 3">PEB0191</strain>
    </source>
</reference>
<dbReference type="STRING" id="1267021.FPB0191_01674"/>
<accession>A0A0A7S1R6</accession>
<dbReference type="Proteomes" id="UP000030901">
    <property type="component" value="Chromosome"/>
</dbReference>
<dbReference type="KEGG" id="fpp:FPB0191_01674"/>